<evidence type="ECO:0000313" key="1">
    <source>
        <dbReference type="EMBL" id="KAK6747660.1"/>
    </source>
</evidence>
<comment type="caution">
    <text evidence="1">The sequence shown here is derived from an EMBL/GenBank/DDBJ whole genome shotgun (WGS) entry which is preliminary data.</text>
</comment>
<keyword evidence="2" id="KW-1185">Reference proteome</keyword>
<protein>
    <submittedName>
        <fullName evidence="1">Uncharacterized protein</fullName>
    </submittedName>
</protein>
<dbReference type="EMBL" id="JAVFWL010000004">
    <property type="protein sequence ID" value="KAK6747660.1"/>
    <property type="molecule type" value="Genomic_DNA"/>
</dbReference>
<sequence>MFNRVETYSPIGRGLKKRICVLKASPHESGVLRISGILVKQTQSEDYCTVSGGVAAVLTPIQRSIPSFSSGFCNLLSNRNVASTGMNKNTGLITGWPSQVIV</sequence>
<gene>
    <name evidence="1" type="primary">Necator_chrIV.g13995</name>
    <name evidence="1" type="ORF">RB195_000702</name>
</gene>
<reference evidence="1 2" key="1">
    <citation type="submission" date="2023-08" db="EMBL/GenBank/DDBJ databases">
        <title>A Necator americanus chromosomal reference genome.</title>
        <authorList>
            <person name="Ilik V."/>
            <person name="Petrzelkova K.J."/>
            <person name="Pardy F."/>
            <person name="Fuh T."/>
            <person name="Niatou-Singa F.S."/>
            <person name="Gouil Q."/>
            <person name="Baker L."/>
            <person name="Ritchie M.E."/>
            <person name="Jex A.R."/>
            <person name="Gazzola D."/>
            <person name="Li H."/>
            <person name="Toshio Fujiwara R."/>
            <person name="Zhan B."/>
            <person name="Aroian R.V."/>
            <person name="Pafco B."/>
            <person name="Schwarz E.M."/>
        </authorList>
    </citation>
    <scope>NUCLEOTIDE SEQUENCE [LARGE SCALE GENOMIC DNA]</scope>
    <source>
        <strain evidence="1 2">Aroian</strain>
        <tissue evidence="1">Whole animal</tissue>
    </source>
</reference>
<organism evidence="1 2">
    <name type="scientific">Necator americanus</name>
    <name type="common">Human hookworm</name>
    <dbReference type="NCBI Taxonomy" id="51031"/>
    <lineage>
        <taxon>Eukaryota</taxon>
        <taxon>Metazoa</taxon>
        <taxon>Ecdysozoa</taxon>
        <taxon>Nematoda</taxon>
        <taxon>Chromadorea</taxon>
        <taxon>Rhabditida</taxon>
        <taxon>Rhabditina</taxon>
        <taxon>Rhabditomorpha</taxon>
        <taxon>Strongyloidea</taxon>
        <taxon>Ancylostomatidae</taxon>
        <taxon>Bunostominae</taxon>
        <taxon>Necator</taxon>
    </lineage>
</organism>
<accession>A0ABR1DCN6</accession>
<name>A0ABR1DCN6_NECAM</name>
<evidence type="ECO:0000313" key="2">
    <source>
        <dbReference type="Proteomes" id="UP001303046"/>
    </source>
</evidence>
<proteinExistence type="predicted"/>
<dbReference type="Proteomes" id="UP001303046">
    <property type="component" value="Unassembled WGS sequence"/>
</dbReference>